<dbReference type="EMBL" id="JBAMIC010004070">
    <property type="protein sequence ID" value="KAK7088206.1"/>
    <property type="molecule type" value="Genomic_DNA"/>
</dbReference>
<evidence type="ECO:0000256" key="1">
    <source>
        <dbReference type="ARBA" id="ARBA00022441"/>
    </source>
</evidence>
<gene>
    <name evidence="4" type="ORF">V1264_022146</name>
</gene>
<dbReference type="PANTHER" id="PTHR45632">
    <property type="entry name" value="LD33804P"/>
    <property type="match status" value="1"/>
</dbReference>
<dbReference type="InterPro" id="IPR011705">
    <property type="entry name" value="BACK"/>
</dbReference>
<dbReference type="Gene3D" id="2.120.10.80">
    <property type="entry name" value="Kelch-type beta propeller"/>
    <property type="match status" value="1"/>
</dbReference>
<keyword evidence="1" id="KW-0880">Kelch repeat</keyword>
<dbReference type="SUPFAM" id="SSF117281">
    <property type="entry name" value="Kelch motif"/>
    <property type="match status" value="1"/>
</dbReference>
<dbReference type="Pfam" id="PF00651">
    <property type="entry name" value="BTB"/>
    <property type="match status" value="1"/>
</dbReference>
<dbReference type="SUPFAM" id="SSF54695">
    <property type="entry name" value="POZ domain"/>
    <property type="match status" value="1"/>
</dbReference>
<dbReference type="SMART" id="SM00875">
    <property type="entry name" value="BACK"/>
    <property type="match status" value="1"/>
</dbReference>
<dbReference type="SMART" id="SM00612">
    <property type="entry name" value="Kelch"/>
    <property type="match status" value="2"/>
</dbReference>
<dbReference type="InterPro" id="IPR011333">
    <property type="entry name" value="SKP1/BTB/POZ_sf"/>
</dbReference>
<evidence type="ECO:0000259" key="3">
    <source>
        <dbReference type="PROSITE" id="PS50097"/>
    </source>
</evidence>
<dbReference type="PANTHER" id="PTHR45632:SF5">
    <property type="entry name" value="KELCH-LIKE PROTEIN 22"/>
    <property type="match status" value="1"/>
</dbReference>
<dbReference type="CDD" id="cd14733">
    <property type="entry name" value="BACK"/>
    <property type="match status" value="1"/>
</dbReference>
<reference evidence="4 5" key="1">
    <citation type="submission" date="2024-02" db="EMBL/GenBank/DDBJ databases">
        <title>Chromosome-scale genome assembly of the rough periwinkle Littorina saxatilis.</title>
        <authorList>
            <person name="De Jode A."/>
            <person name="Faria R."/>
            <person name="Formenti G."/>
            <person name="Sims Y."/>
            <person name="Smith T.P."/>
            <person name="Tracey A."/>
            <person name="Wood J.M.D."/>
            <person name="Zagrodzka Z.B."/>
            <person name="Johannesson K."/>
            <person name="Butlin R.K."/>
            <person name="Leder E.H."/>
        </authorList>
    </citation>
    <scope>NUCLEOTIDE SEQUENCE [LARGE SCALE GENOMIC DNA]</scope>
    <source>
        <strain evidence="4">Snail1</strain>
        <tissue evidence="4">Muscle</tissue>
    </source>
</reference>
<organism evidence="4 5">
    <name type="scientific">Littorina saxatilis</name>
    <dbReference type="NCBI Taxonomy" id="31220"/>
    <lineage>
        <taxon>Eukaryota</taxon>
        <taxon>Metazoa</taxon>
        <taxon>Spiralia</taxon>
        <taxon>Lophotrochozoa</taxon>
        <taxon>Mollusca</taxon>
        <taxon>Gastropoda</taxon>
        <taxon>Caenogastropoda</taxon>
        <taxon>Littorinimorpha</taxon>
        <taxon>Littorinoidea</taxon>
        <taxon>Littorinidae</taxon>
        <taxon>Littorina</taxon>
    </lineage>
</organism>
<dbReference type="AlphaFoldDB" id="A0AAN9AJX1"/>
<accession>A0AAN9AJX1</accession>
<dbReference type="InterPro" id="IPR000210">
    <property type="entry name" value="BTB/POZ_dom"/>
</dbReference>
<dbReference type="SMART" id="SM00225">
    <property type="entry name" value="BTB"/>
    <property type="match status" value="1"/>
</dbReference>
<proteinExistence type="predicted"/>
<evidence type="ECO:0000313" key="4">
    <source>
        <dbReference type="EMBL" id="KAK7088206.1"/>
    </source>
</evidence>
<dbReference type="Gene3D" id="1.25.40.420">
    <property type="match status" value="1"/>
</dbReference>
<dbReference type="CDD" id="cd18186">
    <property type="entry name" value="BTB_POZ_ZBTB_KLHL-like"/>
    <property type="match status" value="1"/>
</dbReference>
<comment type="caution">
    <text evidence="4">The sequence shown here is derived from an EMBL/GenBank/DDBJ whole genome shotgun (WGS) entry which is preliminary data.</text>
</comment>
<name>A0AAN9AJX1_9CAEN</name>
<evidence type="ECO:0000256" key="2">
    <source>
        <dbReference type="ARBA" id="ARBA00022737"/>
    </source>
</evidence>
<dbReference type="PROSITE" id="PS50097">
    <property type="entry name" value="BTB"/>
    <property type="match status" value="1"/>
</dbReference>
<feature type="domain" description="BTB" evidence="3">
    <location>
        <begin position="27"/>
        <end position="96"/>
    </location>
</feature>
<dbReference type="Gene3D" id="3.30.710.10">
    <property type="entry name" value="Potassium Channel Kv1.1, Chain A"/>
    <property type="match status" value="1"/>
</dbReference>
<dbReference type="Pfam" id="PF01344">
    <property type="entry name" value="Kelch_1"/>
    <property type="match status" value="1"/>
</dbReference>
<keyword evidence="2" id="KW-0677">Repeat</keyword>
<dbReference type="InterPro" id="IPR015915">
    <property type="entry name" value="Kelch-typ_b-propeller"/>
</dbReference>
<dbReference type="InterPro" id="IPR006652">
    <property type="entry name" value="Kelch_1"/>
</dbReference>
<dbReference type="Proteomes" id="UP001374579">
    <property type="component" value="Unassembled WGS sequence"/>
</dbReference>
<sequence length="785" mass="87921">MTLTKKNILTESLHEGLNQLYTTSQLCDLTVNVSGTVFHCHRVVLAAVSGFFQCSLTAAWKETATRVIDIDHEDVSAESFGYLLQLLYNVGADVINVTTVWGILTLSLFLQIRALEENCLGFLKTVLEECTSPNLILYAWLLAKQYNFSSLASSALDTILKNLDAVLESSDFVQLDKERVVEILLAQTTFTSKSDSMSKLLKAILGWGVHGAERRVKGVAELLTFVDLHYVSPDCLAEVISDKANLRFLDVLTDFLEVVLQCSLKGISKEEIVWHVQTRASQGKVFQTSDLEKHLVLVGGEISLESNWYQQTIALPVQEEEPHPDSDPFHMPPDVIHTLDPAPVSLCGQIATCVWQNELYISGTSTGKTFAVYRPSAGKWDTLPDLPAKRFDHAMVAVNHKVFAIGGSIDGTDTEELISEVLVYSIRGNSWSVFGNLLYGVKGMPATVFGDRIFVLGRCQRCDLVDYHTVDVVQCLDSKTGSVTEMEEDLPFNLIDCIDVARDEDSAYIVSERFHVVRMSVSEVSKSGPKRTADGTIEAEDPDEVSARVKFETLQTGLGNDDCYLDSCCRDCRVFMHRKEVFICGGSDERESFSRPCWWTDAFSVGSRKEVMKRRTLLQPRSGFGLQTLFLPPSCLREEEKHPDMVFRLNFSPEKLAISKRTTSCNRKIGNFEWFINLVQRQPQGPGDVCLAAYLFLQQGQDRNQEVSALFGVRLIPNHVFDDAMHTVSWLRVKFSEDRKGLGKGSPCIVTWEQLMEEGRFKNKNGLCLIEFRILDVKSSAQNSL</sequence>
<dbReference type="Pfam" id="PF07707">
    <property type="entry name" value="BACK"/>
    <property type="match status" value="1"/>
</dbReference>
<protein>
    <recommendedName>
        <fullName evidence="3">BTB domain-containing protein</fullName>
    </recommendedName>
</protein>
<evidence type="ECO:0000313" key="5">
    <source>
        <dbReference type="Proteomes" id="UP001374579"/>
    </source>
</evidence>
<keyword evidence="5" id="KW-1185">Reference proteome</keyword>